<dbReference type="OrthoDB" id="185373at2759"/>
<dbReference type="Gene3D" id="1.25.40.10">
    <property type="entry name" value="Tetratricopeptide repeat domain"/>
    <property type="match status" value="2"/>
</dbReference>
<feature type="repeat" description="PPR" evidence="2">
    <location>
        <begin position="64"/>
        <end position="98"/>
    </location>
</feature>
<dbReference type="PROSITE" id="PS51375">
    <property type="entry name" value="PPR"/>
    <property type="match status" value="1"/>
</dbReference>
<protein>
    <recommendedName>
        <fullName evidence="5">Pentatricopeptide repeat-containing protein</fullName>
    </recommendedName>
</protein>
<dbReference type="Pfam" id="PF01535">
    <property type="entry name" value="PPR"/>
    <property type="match status" value="4"/>
</dbReference>
<dbReference type="PANTHER" id="PTHR47926">
    <property type="entry name" value="PENTATRICOPEPTIDE REPEAT-CONTAINING PROTEIN"/>
    <property type="match status" value="1"/>
</dbReference>
<dbReference type="GO" id="GO:0009451">
    <property type="term" value="P:RNA modification"/>
    <property type="evidence" value="ECO:0007669"/>
    <property type="project" value="InterPro"/>
</dbReference>
<dbReference type="AlphaFoldDB" id="A0A7J7NNH5"/>
<evidence type="ECO:0008006" key="5">
    <source>
        <dbReference type="Google" id="ProtNLM"/>
    </source>
</evidence>
<accession>A0A7J7NNH5</accession>
<evidence type="ECO:0000256" key="2">
    <source>
        <dbReference type="PROSITE-ProRule" id="PRU00708"/>
    </source>
</evidence>
<dbReference type="Pfam" id="PF20431">
    <property type="entry name" value="E_motif"/>
    <property type="match status" value="1"/>
</dbReference>
<dbReference type="EMBL" id="JACGCM010000685">
    <property type="protein sequence ID" value="KAF6168716.1"/>
    <property type="molecule type" value="Genomic_DNA"/>
</dbReference>
<name>A0A7J7NNH5_9MAGN</name>
<keyword evidence="4" id="KW-1185">Reference proteome</keyword>
<dbReference type="InterPro" id="IPR046960">
    <property type="entry name" value="PPR_At4g14850-like_plant"/>
</dbReference>
<dbReference type="Proteomes" id="UP000541444">
    <property type="component" value="Unassembled WGS sequence"/>
</dbReference>
<reference evidence="3 4" key="1">
    <citation type="journal article" date="2020" name="IScience">
        <title>Genome Sequencing of the Endangered Kingdonia uniflora (Circaeasteraceae, Ranunculales) Reveals Potential Mechanisms of Evolutionary Specialization.</title>
        <authorList>
            <person name="Sun Y."/>
            <person name="Deng T."/>
            <person name="Zhang A."/>
            <person name="Moore M.J."/>
            <person name="Landis J.B."/>
            <person name="Lin N."/>
            <person name="Zhang H."/>
            <person name="Zhang X."/>
            <person name="Huang J."/>
            <person name="Zhang X."/>
            <person name="Sun H."/>
            <person name="Wang H."/>
        </authorList>
    </citation>
    <scope>NUCLEOTIDE SEQUENCE [LARGE SCALE GENOMIC DNA]</scope>
    <source>
        <strain evidence="3">TB1705</strain>
        <tissue evidence="3">Leaf</tissue>
    </source>
</reference>
<dbReference type="PANTHER" id="PTHR47926:SF452">
    <property type="entry name" value="PENTATRICOPEPTIDE REPEAT-CONTAINING PROTEIN"/>
    <property type="match status" value="1"/>
</dbReference>
<evidence type="ECO:0000313" key="4">
    <source>
        <dbReference type="Proteomes" id="UP000541444"/>
    </source>
</evidence>
<keyword evidence="1" id="KW-0677">Repeat</keyword>
<comment type="caution">
    <text evidence="3">The sequence shown here is derived from an EMBL/GenBank/DDBJ whole genome shotgun (WGS) entry which is preliminary data.</text>
</comment>
<dbReference type="NCBIfam" id="TIGR00756">
    <property type="entry name" value="PPR"/>
    <property type="match status" value="1"/>
</dbReference>
<gene>
    <name evidence="3" type="ORF">GIB67_026602</name>
</gene>
<proteinExistence type="predicted"/>
<dbReference type="InterPro" id="IPR002885">
    <property type="entry name" value="PPR_rpt"/>
</dbReference>
<organism evidence="3 4">
    <name type="scientific">Kingdonia uniflora</name>
    <dbReference type="NCBI Taxonomy" id="39325"/>
    <lineage>
        <taxon>Eukaryota</taxon>
        <taxon>Viridiplantae</taxon>
        <taxon>Streptophyta</taxon>
        <taxon>Embryophyta</taxon>
        <taxon>Tracheophyta</taxon>
        <taxon>Spermatophyta</taxon>
        <taxon>Magnoliopsida</taxon>
        <taxon>Ranunculales</taxon>
        <taxon>Circaeasteraceae</taxon>
        <taxon>Kingdonia</taxon>
    </lineage>
</organism>
<evidence type="ECO:0000256" key="1">
    <source>
        <dbReference type="ARBA" id="ARBA00022737"/>
    </source>
</evidence>
<evidence type="ECO:0000313" key="3">
    <source>
        <dbReference type="EMBL" id="KAF6168716.1"/>
    </source>
</evidence>
<sequence>MLPMSLLQCMPSVTRSMMLVKYSMGSGRRISQNPVNWNTTISCFFRDGDHKGAYELFGLMNFPNEITWSAVSAGYVQNDRLEDALRVFKKMREECYETSHAGLVEECLTYFKEMDKEYGITPIDENYGSVVDLLARAGRLDEAKSFIAAMLKKPGPSVWGALLCVCKIHGEVEKAKKAAKILLKLEPKEDGFQKLLSSLYSETRMLDKREEVISEMREMGISKRQGLSWLETGKGNYEFIYEDTGRIHDNGFLVC</sequence>
<dbReference type="InterPro" id="IPR046848">
    <property type="entry name" value="E_motif"/>
</dbReference>
<dbReference type="InterPro" id="IPR011990">
    <property type="entry name" value="TPR-like_helical_dom_sf"/>
</dbReference>
<dbReference type="GO" id="GO:0003723">
    <property type="term" value="F:RNA binding"/>
    <property type="evidence" value="ECO:0007669"/>
    <property type="project" value="InterPro"/>
</dbReference>